<evidence type="ECO:0000256" key="1">
    <source>
        <dbReference type="SAM" id="MobiDB-lite"/>
    </source>
</evidence>
<gene>
    <name evidence="2" type="ORF">BU14_0151s0010</name>
</gene>
<feature type="non-terminal residue" evidence="2">
    <location>
        <position position="1"/>
    </location>
</feature>
<accession>A0A1X6P939</accession>
<feature type="compositionally biased region" description="Basic residues" evidence="1">
    <location>
        <begin position="182"/>
        <end position="191"/>
    </location>
</feature>
<keyword evidence="3" id="KW-1185">Reference proteome</keyword>
<evidence type="ECO:0000313" key="2">
    <source>
        <dbReference type="EMBL" id="OSX77368.1"/>
    </source>
</evidence>
<feature type="region of interest" description="Disordered" evidence="1">
    <location>
        <begin position="176"/>
        <end position="198"/>
    </location>
</feature>
<proteinExistence type="predicted"/>
<organism evidence="2 3">
    <name type="scientific">Porphyra umbilicalis</name>
    <name type="common">Purple laver</name>
    <name type="synonym">Red alga</name>
    <dbReference type="NCBI Taxonomy" id="2786"/>
    <lineage>
        <taxon>Eukaryota</taxon>
        <taxon>Rhodophyta</taxon>
        <taxon>Bangiophyceae</taxon>
        <taxon>Bangiales</taxon>
        <taxon>Bangiaceae</taxon>
        <taxon>Porphyra</taxon>
    </lineage>
</organism>
<feature type="region of interest" description="Disordered" evidence="1">
    <location>
        <begin position="229"/>
        <end position="263"/>
    </location>
</feature>
<reference evidence="2 3" key="1">
    <citation type="submission" date="2017-03" db="EMBL/GenBank/DDBJ databases">
        <title>WGS assembly of Porphyra umbilicalis.</title>
        <authorList>
            <person name="Brawley S.H."/>
            <person name="Blouin N.A."/>
            <person name="Ficko-Blean E."/>
            <person name="Wheeler G.L."/>
            <person name="Lohr M."/>
            <person name="Goodson H.V."/>
            <person name="Jenkins J.W."/>
            <person name="Blaby-Haas C.E."/>
            <person name="Helliwell K.E."/>
            <person name="Chan C."/>
            <person name="Marriage T."/>
            <person name="Bhattacharya D."/>
            <person name="Klein A.S."/>
            <person name="Badis Y."/>
            <person name="Brodie J."/>
            <person name="Cao Y."/>
            <person name="Collen J."/>
            <person name="Dittami S.M."/>
            <person name="Gachon C.M."/>
            <person name="Green B.R."/>
            <person name="Karpowicz S."/>
            <person name="Kim J.W."/>
            <person name="Kudahl U."/>
            <person name="Lin S."/>
            <person name="Michel G."/>
            <person name="Mittag M."/>
            <person name="Olson B.J."/>
            <person name="Pangilinan J."/>
            <person name="Peng Y."/>
            <person name="Qiu H."/>
            <person name="Shu S."/>
            <person name="Singer J.T."/>
            <person name="Smith A.G."/>
            <person name="Sprecher B.N."/>
            <person name="Wagner V."/>
            <person name="Wang W."/>
            <person name="Wang Z.-Y."/>
            <person name="Yan J."/>
            <person name="Yarish C."/>
            <person name="Zoeuner-Riek S."/>
            <person name="Zhuang Y."/>
            <person name="Zou Y."/>
            <person name="Lindquist E.A."/>
            <person name="Grimwood J."/>
            <person name="Barry K."/>
            <person name="Rokhsar D.S."/>
            <person name="Schmutz J."/>
            <person name="Stiller J.W."/>
            <person name="Grossman A.R."/>
            <person name="Prochnik S.E."/>
        </authorList>
    </citation>
    <scope>NUCLEOTIDE SEQUENCE [LARGE SCALE GENOMIC DNA]</scope>
    <source>
        <strain evidence="2">4086291</strain>
    </source>
</reference>
<dbReference type="EMBL" id="KV918840">
    <property type="protein sequence ID" value="OSX77368.1"/>
    <property type="molecule type" value="Genomic_DNA"/>
</dbReference>
<feature type="compositionally biased region" description="Low complexity" evidence="1">
    <location>
        <begin position="229"/>
        <end position="245"/>
    </location>
</feature>
<protein>
    <submittedName>
        <fullName evidence="2">Uncharacterized protein</fullName>
    </submittedName>
</protein>
<evidence type="ECO:0000313" key="3">
    <source>
        <dbReference type="Proteomes" id="UP000218209"/>
    </source>
</evidence>
<sequence length="263" mass="27668">LSTLSRVARGEATSALLAPPPAVQAGAAAVALRGLLTLAAVGIDDGATLEARRVARNSEPGTPACVVFRLDQTRTELSPVFHAKGHQLQLKVQLQGEANLDLDMFLWHFSHPASGSTVDATVMMWAQAVDGGRRVRLTEGEEGPEAWAVKREFVGHPRHCRQAGRVAAEEDDQIHFGDERRERRRHARAGGHAKGAPTVRWDAHRRAAAARRPVVVGARLPAAVAAAGAAGAPAPVAASSPRLRSGTNANGSRHAAGSKHATA</sequence>
<dbReference type="Proteomes" id="UP000218209">
    <property type="component" value="Unassembled WGS sequence"/>
</dbReference>
<name>A0A1X6P939_PORUM</name>
<dbReference type="AlphaFoldDB" id="A0A1X6P939"/>